<accession>A0ABD1PF42</accession>
<keyword evidence="2" id="KW-1185">Reference proteome</keyword>
<gene>
    <name evidence="1" type="ORF">Adt_45697</name>
</gene>
<dbReference type="AlphaFoldDB" id="A0ABD1PF42"/>
<dbReference type="EMBL" id="JBFOLK010000014">
    <property type="protein sequence ID" value="KAL2462277.1"/>
    <property type="molecule type" value="Genomic_DNA"/>
</dbReference>
<organism evidence="1 2">
    <name type="scientific">Abeliophyllum distichum</name>
    <dbReference type="NCBI Taxonomy" id="126358"/>
    <lineage>
        <taxon>Eukaryota</taxon>
        <taxon>Viridiplantae</taxon>
        <taxon>Streptophyta</taxon>
        <taxon>Embryophyta</taxon>
        <taxon>Tracheophyta</taxon>
        <taxon>Spermatophyta</taxon>
        <taxon>Magnoliopsida</taxon>
        <taxon>eudicotyledons</taxon>
        <taxon>Gunneridae</taxon>
        <taxon>Pentapetalae</taxon>
        <taxon>asterids</taxon>
        <taxon>lamiids</taxon>
        <taxon>Lamiales</taxon>
        <taxon>Oleaceae</taxon>
        <taxon>Forsythieae</taxon>
        <taxon>Abeliophyllum</taxon>
    </lineage>
</organism>
<evidence type="ECO:0000313" key="2">
    <source>
        <dbReference type="Proteomes" id="UP001604336"/>
    </source>
</evidence>
<sequence length="106" mass="12302">MNIEIPLAFSPEPLYGFTGDYITPKRIVRLAAHLKELWVVTSIHYLYMKFVTDNGVATMKGNQHEARKCYKIAQRKTEKRTVDAILWDVEMEDILEEADEEMADPL</sequence>
<proteinExistence type="predicted"/>
<name>A0ABD1PF42_9LAMI</name>
<dbReference type="Proteomes" id="UP001604336">
    <property type="component" value="Unassembled WGS sequence"/>
</dbReference>
<reference evidence="2" key="1">
    <citation type="submission" date="2024-07" db="EMBL/GenBank/DDBJ databases">
        <title>Two chromosome-level genome assemblies of Korean endemic species Abeliophyllum distichum and Forsythia ovata (Oleaceae).</title>
        <authorList>
            <person name="Jang H."/>
        </authorList>
    </citation>
    <scope>NUCLEOTIDE SEQUENCE [LARGE SCALE GENOMIC DNA]</scope>
</reference>
<comment type="caution">
    <text evidence="1">The sequence shown here is derived from an EMBL/GenBank/DDBJ whole genome shotgun (WGS) entry which is preliminary data.</text>
</comment>
<evidence type="ECO:0000313" key="1">
    <source>
        <dbReference type="EMBL" id="KAL2462277.1"/>
    </source>
</evidence>
<protein>
    <submittedName>
        <fullName evidence="1">Uncharacterized protein</fullName>
    </submittedName>
</protein>